<evidence type="ECO:0000313" key="3">
    <source>
        <dbReference type="Proteomes" id="UP000823749"/>
    </source>
</evidence>
<evidence type="ECO:0000259" key="1">
    <source>
        <dbReference type="Pfam" id="PF12937"/>
    </source>
</evidence>
<keyword evidence="3" id="KW-1185">Reference proteome</keyword>
<protein>
    <recommendedName>
        <fullName evidence="1">F-box domain-containing protein</fullName>
    </recommendedName>
</protein>
<organism evidence="2 3">
    <name type="scientific">Rhododendron griersonianum</name>
    <dbReference type="NCBI Taxonomy" id="479676"/>
    <lineage>
        <taxon>Eukaryota</taxon>
        <taxon>Viridiplantae</taxon>
        <taxon>Streptophyta</taxon>
        <taxon>Embryophyta</taxon>
        <taxon>Tracheophyta</taxon>
        <taxon>Spermatophyta</taxon>
        <taxon>Magnoliopsida</taxon>
        <taxon>eudicotyledons</taxon>
        <taxon>Gunneridae</taxon>
        <taxon>Pentapetalae</taxon>
        <taxon>asterids</taxon>
        <taxon>Ericales</taxon>
        <taxon>Ericaceae</taxon>
        <taxon>Ericoideae</taxon>
        <taxon>Rhodoreae</taxon>
        <taxon>Rhododendron</taxon>
    </lineage>
</organism>
<dbReference type="Pfam" id="PF12937">
    <property type="entry name" value="F-box-like"/>
    <property type="match status" value="1"/>
</dbReference>
<comment type="caution">
    <text evidence="2">The sequence shown here is derived from an EMBL/GenBank/DDBJ whole genome shotgun (WGS) entry which is preliminary data.</text>
</comment>
<dbReference type="Proteomes" id="UP000823749">
    <property type="component" value="Chromosome 13"/>
</dbReference>
<dbReference type="EMBL" id="JACTNZ010000013">
    <property type="protein sequence ID" value="KAG5517335.1"/>
    <property type="molecule type" value="Genomic_DNA"/>
</dbReference>
<evidence type="ECO:0000313" key="2">
    <source>
        <dbReference type="EMBL" id="KAG5517335.1"/>
    </source>
</evidence>
<dbReference type="InterPro" id="IPR036047">
    <property type="entry name" value="F-box-like_dom_sf"/>
</dbReference>
<feature type="domain" description="F-box" evidence="1">
    <location>
        <begin position="36"/>
        <end position="67"/>
    </location>
</feature>
<gene>
    <name evidence="2" type="ORF">RHGRI_037927</name>
</gene>
<dbReference type="SUPFAM" id="SSF81383">
    <property type="entry name" value="F-box domain"/>
    <property type="match status" value="1"/>
</dbReference>
<dbReference type="PANTHER" id="PTHR31215">
    <property type="entry name" value="OS05G0510400 PROTEIN-RELATED"/>
    <property type="match status" value="1"/>
</dbReference>
<dbReference type="AlphaFoldDB" id="A0AAV6HTM2"/>
<accession>A0AAV6HTM2</accession>
<name>A0AAV6HTM2_9ERIC</name>
<dbReference type="Gene3D" id="1.20.1280.50">
    <property type="match status" value="1"/>
</dbReference>
<sequence>MEKSLEVTAMEEEEENHPIKKLERYREDDCHCDPFRKLPDEVLGLILLRLSDPESLLRCSLVSKHFALFRSQSFSLRLRASHLIPWHLLPPHQYPNPFDTLPPPHLIPRHLLPPQFPNPFNTLPPPPPPPLLELSMFDAFFNATRLLGLTKLVSRFTSLRSLHIQLSCECPQLPFAPNYRFSWDFKVGHDKPNTFAILSKTSINNKIDEVGGEPEHSWLDENYLNWQTTCSVRYANSIYPLLLLLVPQHPHIDSVEIMDSEKHGKVSLQGEQLIKLKNNMSKWMPPPPNILEPRRNSDLVPGYFFTVWCVPELRLPRSGLVMKGVTLGVGAENMFPSNVDDGTTKGLANDFGDGVFGEALAEILTNYYVTGRKINLRLSSRKP</sequence>
<dbReference type="InterPro" id="IPR044809">
    <property type="entry name" value="AUF1-like"/>
</dbReference>
<proteinExistence type="predicted"/>
<dbReference type="InterPro" id="IPR001810">
    <property type="entry name" value="F-box_dom"/>
</dbReference>
<reference evidence="2 3" key="1">
    <citation type="submission" date="2020-08" db="EMBL/GenBank/DDBJ databases">
        <title>Plant Genome Project.</title>
        <authorList>
            <person name="Zhang R.-G."/>
        </authorList>
    </citation>
    <scope>NUCLEOTIDE SEQUENCE [LARGE SCALE GENOMIC DNA]</scope>
    <source>
        <strain evidence="2">WSP0</strain>
        <tissue evidence="2">Leaf</tissue>
    </source>
</reference>